<evidence type="ECO:0000259" key="11">
    <source>
        <dbReference type="PROSITE" id="PS51706"/>
    </source>
</evidence>
<comment type="cofactor">
    <cofactor evidence="1">
        <name>Mg(2+)</name>
        <dbReference type="ChEBI" id="CHEBI:18420"/>
    </cofactor>
</comment>
<dbReference type="HAMAP" id="MF_00321">
    <property type="entry name" value="GTPase_EngB"/>
    <property type="match status" value="1"/>
</dbReference>
<evidence type="ECO:0000256" key="3">
    <source>
        <dbReference type="ARBA" id="ARBA00022618"/>
    </source>
</evidence>
<dbReference type="InterPro" id="IPR019987">
    <property type="entry name" value="GTP-bd_ribosome_bio_YsxC"/>
</dbReference>
<dbReference type="GO" id="GO:0000917">
    <property type="term" value="P:division septum assembly"/>
    <property type="evidence" value="ECO:0007669"/>
    <property type="project" value="UniProtKB-KW"/>
</dbReference>
<organism evidence="12 13">
    <name type="scientific">Paracoccus denitrificans</name>
    <dbReference type="NCBI Taxonomy" id="266"/>
    <lineage>
        <taxon>Bacteria</taxon>
        <taxon>Pseudomonadati</taxon>
        <taxon>Pseudomonadota</taxon>
        <taxon>Alphaproteobacteria</taxon>
        <taxon>Rhodobacterales</taxon>
        <taxon>Paracoccaceae</taxon>
        <taxon>Paracoccus</taxon>
    </lineage>
</organism>
<comment type="caution">
    <text evidence="12">The sequence shown here is derived from an EMBL/GenBank/DDBJ whole genome shotgun (WGS) entry which is preliminary data.</text>
</comment>
<accession>A0A533I941</accession>
<evidence type="ECO:0000256" key="10">
    <source>
        <dbReference type="HAMAP-Rule" id="MF_00321"/>
    </source>
</evidence>
<evidence type="ECO:0000256" key="6">
    <source>
        <dbReference type="ARBA" id="ARBA00022842"/>
    </source>
</evidence>
<dbReference type="Gene3D" id="3.40.50.300">
    <property type="entry name" value="P-loop containing nucleotide triphosphate hydrolases"/>
    <property type="match status" value="1"/>
</dbReference>
<keyword evidence="6" id="KW-0460">Magnesium</keyword>
<protein>
    <recommendedName>
        <fullName evidence="10">Probable GTP-binding protein EngB</fullName>
    </recommendedName>
</protein>
<dbReference type="CDD" id="cd01876">
    <property type="entry name" value="YihA_EngB"/>
    <property type="match status" value="1"/>
</dbReference>
<dbReference type="SUPFAM" id="SSF52540">
    <property type="entry name" value="P-loop containing nucleoside triphosphate hydrolases"/>
    <property type="match status" value="1"/>
</dbReference>
<evidence type="ECO:0000256" key="8">
    <source>
        <dbReference type="ARBA" id="ARBA00023210"/>
    </source>
</evidence>
<sequence>MKVAFPLAPEPDNATAEAARQLFAGPVDFVKGVVAMDGLPPADRPEVCFAGRSNVGKSSLINALTGRKSLARASNTPGRTQEINYFALGDKSYLVDLPGYGFAKAPVAVVAKWQALLKNYLAGRPTLRRAFCLIDARHGIKPVDHEIMKLLDRSAVPFQVVLTKADKLGPNAIKPVIAQVEDELQKHPAAYPELVVTSSEKAHGIATLRAIIAGLD</sequence>
<comment type="similarity">
    <text evidence="2 10">Belongs to the TRAFAC class TrmE-Era-EngA-EngB-Septin-like GTPase superfamily. EngB GTPase family.</text>
</comment>
<evidence type="ECO:0000256" key="7">
    <source>
        <dbReference type="ARBA" id="ARBA00023134"/>
    </source>
</evidence>
<dbReference type="EMBL" id="VAFL01000005">
    <property type="protein sequence ID" value="TKW66974.1"/>
    <property type="molecule type" value="Genomic_DNA"/>
</dbReference>
<dbReference type="GO" id="GO:0005829">
    <property type="term" value="C:cytosol"/>
    <property type="evidence" value="ECO:0007669"/>
    <property type="project" value="TreeGrafter"/>
</dbReference>
<feature type="domain" description="EngB-type G" evidence="11">
    <location>
        <begin position="43"/>
        <end position="216"/>
    </location>
</feature>
<gene>
    <name evidence="10" type="primary">engB</name>
    <name evidence="12" type="ORF">DI616_07825</name>
</gene>
<evidence type="ECO:0000256" key="1">
    <source>
        <dbReference type="ARBA" id="ARBA00001946"/>
    </source>
</evidence>
<dbReference type="PROSITE" id="PS51706">
    <property type="entry name" value="G_ENGB"/>
    <property type="match status" value="1"/>
</dbReference>
<keyword evidence="7 10" id="KW-0342">GTP-binding</keyword>
<dbReference type="Proteomes" id="UP000315344">
    <property type="component" value="Unassembled WGS sequence"/>
</dbReference>
<dbReference type="Pfam" id="PF01926">
    <property type="entry name" value="MMR_HSR1"/>
    <property type="match status" value="1"/>
</dbReference>
<dbReference type="GO" id="GO:0046872">
    <property type="term" value="F:metal ion binding"/>
    <property type="evidence" value="ECO:0007669"/>
    <property type="project" value="UniProtKB-KW"/>
</dbReference>
<dbReference type="InterPro" id="IPR006073">
    <property type="entry name" value="GTP-bd"/>
</dbReference>
<evidence type="ECO:0000256" key="9">
    <source>
        <dbReference type="ARBA" id="ARBA00023306"/>
    </source>
</evidence>
<dbReference type="GO" id="GO:0005525">
    <property type="term" value="F:GTP binding"/>
    <property type="evidence" value="ECO:0007669"/>
    <property type="project" value="UniProtKB-UniRule"/>
</dbReference>
<dbReference type="PANTHER" id="PTHR11649:SF13">
    <property type="entry name" value="ENGB-TYPE G DOMAIN-CONTAINING PROTEIN"/>
    <property type="match status" value="1"/>
</dbReference>
<evidence type="ECO:0000256" key="5">
    <source>
        <dbReference type="ARBA" id="ARBA00022741"/>
    </source>
</evidence>
<dbReference type="AlphaFoldDB" id="A0A533I941"/>
<evidence type="ECO:0000256" key="2">
    <source>
        <dbReference type="ARBA" id="ARBA00009638"/>
    </source>
</evidence>
<evidence type="ECO:0000313" key="12">
    <source>
        <dbReference type="EMBL" id="TKW66974.1"/>
    </source>
</evidence>
<dbReference type="PANTHER" id="PTHR11649">
    <property type="entry name" value="MSS1/TRME-RELATED GTP-BINDING PROTEIN"/>
    <property type="match status" value="1"/>
</dbReference>
<proteinExistence type="inferred from homology"/>
<keyword evidence="3 10" id="KW-0132">Cell division</keyword>
<keyword evidence="9 10" id="KW-0131">Cell cycle</keyword>
<dbReference type="InterPro" id="IPR030393">
    <property type="entry name" value="G_ENGB_dom"/>
</dbReference>
<keyword evidence="5 10" id="KW-0547">Nucleotide-binding</keyword>
<comment type="function">
    <text evidence="10">Necessary for normal cell division and for the maintenance of normal septation.</text>
</comment>
<evidence type="ECO:0000256" key="4">
    <source>
        <dbReference type="ARBA" id="ARBA00022723"/>
    </source>
</evidence>
<keyword evidence="8 10" id="KW-0717">Septation</keyword>
<reference evidence="12 13" key="1">
    <citation type="journal article" date="2017" name="Nat. Commun.">
        <title>In situ click chemistry generation of cyclooxygenase-2 inhibitors.</title>
        <authorList>
            <person name="Bhardwaj A."/>
            <person name="Kaur J."/>
            <person name="Wuest M."/>
            <person name="Wuest F."/>
        </authorList>
    </citation>
    <scope>NUCLEOTIDE SEQUENCE [LARGE SCALE GENOMIC DNA]</scope>
    <source>
        <strain evidence="12">S2_012_000_R3_94</strain>
    </source>
</reference>
<dbReference type="NCBIfam" id="TIGR03598">
    <property type="entry name" value="GTPase_YsxC"/>
    <property type="match status" value="1"/>
</dbReference>
<dbReference type="InterPro" id="IPR027417">
    <property type="entry name" value="P-loop_NTPase"/>
</dbReference>
<name>A0A533I941_PARDE</name>
<keyword evidence="4" id="KW-0479">Metal-binding</keyword>
<evidence type="ECO:0000313" key="13">
    <source>
        <dbReference type="Proteomes" id="UP000315344"/>
    </source>
</evidence>